<dbReference type="GO" id="GO:0042138">
    <property type="term" value="P:meiotic DNA double-strand break formation"/>
    <property type="evidence" value="ECO:0007669"/>
    <property type="project" value="InterPro"/>
</dbReference>
<gene>
    <name evidence="1" type="primary">zgc:195212</name>
</gene>
<dbReference type="PANTHER" id="PTHR14652">
    <property type="entry name" value="TYPE 2 DNA TOPOISOMERASE 6 SUBUNIT B-LIKE"/>
    <property type="match status" value="1"/>
</dbReference>
<name>A0A8C5GTI7_GOUWI</name>
<proteinExistence type="predicted"/>
<dbReference type="AlphaFoldDB" id="A0A8C5GTI7"/>
<dbReference type="PANTHER" id="PTHR14652:SF2">
    <property type="entry name" value="TYPE 2 DNA TOPOISOMERASE 6 SUBUNIT B-LIKE"/>
    <property type="match status" value="1"/>
</dbReference>
<keyword evidence="2" id="KW-1185">Reference proteome</keyword>
<sequence length="370" mass="41915">MKDMRHLFPEWSAHMEAFLRSFSLVNAEINIHLTVKVDQHTVQYAFGAKVKKKLKLFSPVPLKLDVTCNTQPAIYGKERCWCLGGHPVCGSRLHVSIPPHAMDQGLFGDLSIQFVTLLSPCVLQYPNLATHISNIQLMVFNPSRVPVLKVPRFFQTLPAFLDFEDLGVDTLHCSSKDVQQLCGTSTYTSEPPSCSGPQQETSAVWQRVLVFLFLQLTDPFTSQLTDVMATEVLIERHLEDILNNNRHAMTVALQSELRNTLKAHNCRKKIKEKLNSAAEVILSSSISIVSCSSNLDFRRDCLNRMKVRDTQELSAAFGESLRRVTSWKCVPRHSCYSAKVRGMFAYRHVSGLVLICCHFHFSTDERTFRV</sequence>
<protein>
    <submittedName>
        <fullName evidence="1">Type 2 DNA topoisomerase 6 subunit B-like</fullName>
    </submittedName>
</protein>
<dbReference type="InterPro" id="IPR028040">
    <property type="entry name" value="TopoVIB-like"/>
</dbReference>
<reference evidence="1" key="2">
    <citation type="submission" date="2025-08" db="UniProtKB">
        <authorList>
            <consortium name="Ensembl"/>
        </authorList>
    </citation>
    <scope>IDENTIFICATION</scope>
</reference>
<dbReference type="Proteomes" id="UP000694680">
    <property type="component" value="Chromosome 10"/>
</dbReference>
<dbReference type="Ensembl" id="ENSGWIT00000038651.1">
    <property type="protein sequence ID" value="ENSGWIP00000035457.1"/>
    <property type="gene ID" value="ENSGWIG00000018303.1"/>
</dbReference>
<accession>A0A8C5GTI7</accession>
<evidence type="ECO:0000313" key="2">
    <source>
        <dbReference type="Proteomes" id="UP000694680"/>
    </source>
</evidence>
<evidence type="ECO:0000313" key="1">
    <source>
        <dbReference type="Ensembl" id="ENSGWIP00000035457.1"/>
    </source>
</evidence>
<reference evidence="1" key="1">
    <citation type="submission" date="2020-06" db="EMBL/GenBank/DDBJ databases">
        <authorList>
            <consortium name="Wellcome Sanger Institute Data Sharing"/>
        </authorList>
    </citation>
    <scope>NUCLEOTIDE SEQUENCE [LARGE SCALE GENOMIC DNA]</scope>
</reference>
<dbReference type="Pfam" id="PF15091">
    <property type="entry name" value="DUF4554"/>
    <property type="match status" value="1"/>
</dbReference>
<organism evidence="1 2">
    <name type="scientific">Gouania willdenowi</name>
    <name type="common">Blunt-snouted clingfish</name>
    <name type="synonym">Lepadogaster willdenowi</name>
    <dbReference type="NCBI Taxonomy" id="441366"/>
    <lineage>
        <taxon>Eukaryota</taxon>
        <taxon>Metazoa</taxon>
        <taxon>Chordata</taxon>
        <taxon>Craniata</taxon>
        <taxon>Vertebrata</taxon>
        <taxon>Euteleostomi</taxon>
        <taxon>Actinopterygii</taxon>
        <taxon>Neopterygii</taxon>
        <taxon>Teleostei</taxon>
        <taxon>Neoteleostei</taxon>
        <taxon>Acanthomorphata</taxon>
        <taxon>Ovalentaria</taxon>
        <taxon>Blenniimorphae</taxon>
        <taxon>Blenniiformes</taxon>
        <taxon>Gobiesocoidei</taxon>
        <taxon>Gobiesocidae</taxon>
        <taxon>Gobiesocinae</taxon>
        <taxon>Gouania</taxon>
    </lineage>
</organism>
<reference evidence="1" key="3">
    <citation type="submission" date="2025-09" db="UniProtKB">
        <authorList>
            <consortium name="Ensembl"/>
        </authorList>
    </citation>
    <scope>IDENTIFICATION</scope>
</reference>